<comment type="caution">
    <text evidence="1">The sequence shown here is derived from an EMBL/GenBank/DDBJ whole genome shotgun (WGS) entry which is preliminary data.</text>
</comment>
<gene>
    <name evidence="1" type="ORF">GCM10011375_38210</name>
</gene>
<dbReference type="Proteomes" id="UP000605392">
    <property type="component" value="Unassembled WGS sequence"/>
</dbReference>
<sequence>MLNQLRAKLQQGTPTLGTFVQLGDPAIIECLALAGLDYVVLDLEHGPGSVAGAAAQILAAERHSLTPLVRVKDTSRAAVMNLLDQGAQGLVIPAIKTVEEVQRLVQYGKYAPLGERGFGPSRASAFSYAPALQNLGEYLARCNRETLLLPQCETRECLEQVEEIVQVEGVDGLFIGPFDLSIALGVPAQFEAEVMQRALRRILTACQAAGKYCFIYADRTRARQRLEEGFHSVATSMDTVELIHAYQRLVRAVRGEAPEGVRTRTPREQRAERTAERR</sequence>
<proteinExistence type="predicted"/>
<keyword evidence="2" id="KW-1185">Reference proteome</keyword>
<name>A0ACB5PWL5_9BACT</name>
<reference evidence="1 2" key="1">
    <citation type="journal article" date="2019" name="Int. J. Syst. Evol. Microbiol.">
        <title>The Global Catalogue of Microorganisms (GCM) 10K type strain sequencing project: providing services to taxonomists for standard genome sequencing and annotation.</title>
        <authorList>
            <consortium name="The Broad Institute Genomics Platform"/>
            <consortium name="The Broad Institute Genome Sequencing Center for Infectious Disease"/>
            <person name="Wu L."/>
            <person name="Ma J."/>
        </authorList>
    </citation>
    <scope>NUCLEOTIDE SEQUENCE [LARGE SCALE GENOMIC DNA]</scope>
    <source>
        <strain evidence="1 2">CGMCC 1.12720</strain>
    </source>
</reference>
<accession>A0ACB5PWL5</accession>
<organism evidence="1 2">
    <name type="scientific">Hymenobacter qilianensis</name>
    <dbReference type="NCBI Taxonomy" id="1385715"/>
    <lineage>
        <taxon>Bacteria</taxon>
        <taxon>Pseudomonadati</taxon>
        <taxon>Bacteroidota</taxon>
        <taxon>Cytophagia</taxon>
        <taxon>Cytophagales</taxon>
        <taxon>Hymenobacteraceae</taxon>
        <taxon>Hymenobacter</taxon>
    </lineage>
</organism>
<dbReference type="EMBL" id="BMFN01000005">
    <property type="protein sequence ID" value="GGF79510.1"/>
    <property type="molecule type" value="Genomic_DNA"/>
</dbReference>
<protein>
    <submittedName>
        <fullName evidence="1">2,4-dihydroxyhept-2-ene-1,7-dioic acid aldolase</fullName>
    </submittedName>
</protein>
<evidence type="ECO:0000313" key="2">
    <source>
        <dbReference type="Proteomes" id="UP000605392"/>
    </source>
</evidence>
<evidence type="ECO:0000313" key="1">
    <source>
        <dbReference type="EMBL" id="GGF79510.1"/>
    </source>
</evidence>